<dbReference type="RefSeq" id="WP_101331218.1">
    <property type="nucleotide sequence ID" value="NZ_PJNH01000002.1"/>
</dbReference>
<keyword evidence="1" id="KW-0812">Transmembrane</keyword>
<feature type="transmembrane region" description="Helical" evidence="1">
    <location>
        <begin position="69"/>
        <end position="90"/>
    </location>
</feature>
<sequence length="213" mass="25411">MEIIIDYQWEIFIVAEILSLVALLLFGFLRYFLNQKKLSLIFIFVFLGLLALEALLGFLIYRVTGEMSTFQIVIIIFVVYACTFGVYDFIKLDRWMRKKFSQWRGVDLLTDKDYRAMEQNKDPKYIARKYRYSSMIHLIIFVAVQLIFWIYGTSGLLEMKEYLTDFSWIEEGRFENSPYPNETIYQIGMIWGIVFVADFLYSWSYTIFPSSEK</sequence>
<organism evidence="2 3">
    <name type="scientific">Halalkalibacillus sediminis</name>
    <dbReference type="NCBI Taxonomy" id="2018042"/>
    <lineage>
        <taxon>Bacteria</taxon>
        <taxon>Bacillati</taxon>
        <taxon>Bacillota</taxon>
        <taxon>Bacilli</taxon>
        <taxon>Bacillales</taxon>
        <taxon>Bacillaceae</taxon>
        <taxon>Halalkalibacillus</taxon>
    </lineage>
</organism>
<feature type="transmembrane region" description="Helical" evidence="1">
    <location>
        <begin position="134"/>
        <end position="152"/>
    </location>
</feature>
<reference evidence="2 3" key="1">
    <citation type="submission" date="2017-06" db="EMBL/GenBank/DDBJ databases">
        <title>the draft geome sequence of Illustriluteabacillus marina B3227.</title>
        <authorList>
            <person name="He R.-H."/>
            <person name="Du Z.-J."/>
        </authorList>
    </citation>
    <scope>NUCLEOTIDE SEQUENCE [LARGE SCALE GENOMIC DNA]</scope>
    <source>
        <strain evidence="2 3">B3227</strain>
    </source>
</reference>
<gene>
    <name evidence="2" type="ORF">CEY16_06640</name>
</gene>
<keyword evidence="3" id="KW-1185">Reference proteome</keyword>
<proteinExistence type="predicted"/>
<protein>
    <recommendedName>
        <fullName evidence="4">Integral membrane protein</fullName>
    </recommendedName>
</protein>
<evidence type="ECO:0000256" key="1">
    <source>
        <dbReference type="SAM" id="Phobius"/>
    </source>
</evidence>
<accession>A0A2I0QU36</accession>
<evidence type="ECO:0000313" key="2">
    <source>
        <dbReference type="EMBL" id="PKR77610.1"/>
    </source>
</evidence>
<dbReference type="EMBL" id="PJNH01000002">
    <property type="protein sequence ID" value="PKR77610.1"/>
    <property type="molecule type" value="Genomic_DNA"/>
</dbReference>
<name>A0A2I0QU36_9BACI</name>
<keyword evidence="1" id="KW-1133">Transmembrane helix</keyword>
<keyword evidence="1" id="KW-0472">Membrane</keyword>
<dbReference type="OrthoDB" id="1683959at2"/>
<comment type="caution">
    <text evidence="2">The sequence shown here is derived from an EMBL/GenBank/DDBJ whole genome shotgun (WGS) entry which is preliminary data.</text>
</comment>
<evidence type="ECO:0000313" key="3">
    <source>
        <dbReference type="Proteomes" id="UP000243524"/>
    </source>
</evidence>
<feature type="transmembrane region" description="Helical" evidence="1">
    <location>
        <begin position="184"/>
        <end position="208"/>
    </location>
</feature>
<evidence type="ECO:0008006" key="4">
    <source>
        <dbReference type="Google" id="ProtNLM"/>
    </source>
</evidence>
<dbReference type="Proteomes" id="UP000243524">
    <property type="component" value="Unassembled WGS sequence"/>
</dbReference>
<feature type="transmembrane region" description="Helical" evidence="1">
    <location>
        <begin position="40"/>
        <end position="63"/>
    </location>
</feature>
<feature type="transmembrane region" description="Helical" evidence="1">
    <location>
        <begin position="12"/>
        <end position="33"/>
    </location>
</feature>
<dbReference type="AlphaFoldDB" id="A0A2I0QU36"/>